<evidence type="ECO:0000313" key="3">
    <source>
        <dbReference type="Proteomes" id="UP001283361"/>
    </source>
</evidence>
<evidence type="ECO:0000256" key="1">
    <source>
        <dbReference type="SAM" id="MobiDB-lite"/>
    </source>
</evidence>
<dbReference type="EMBL" id="JAWDGP010003986">
    <property type="protein sequence ID" value="KAK3768980.1"/>
    <property type="molecule type" value="Genomic_DNA"/>
</dbReference>
<proteinExistence type="predicted"/>
<sequence>MLLKARQLYLTQSSQPDTATVKEKTPGNIPTKVQIWKEKSSQEFSHRSEVNKLNRSETQEEPDLDVHSKLKTFSLLPSLPAVDCCSLVLSLASQAYSVYLD</sequence>
<organism evidence="2 3">
    <name type="scientific">Elysia crispata</name>
    <name type="common">lettuce slug</name>
    <dbReference type="NCBI Taxonomy" id="231223"/>
    <lineage>
        <taxon>Eukaryota</taxon>
        <taxon>Metazoa</taxon>
        <taxon>Spiralia</taxon>
        <taxon>Lophotrochozoa</taxon>
        <taxon>Mollusca</taxon>
        <taxon>Gastropoda</taxon>
        <taxon>Heterobranchia</taxon>
        <taxon>Euthyneura</taxon>
        <taxon>Panpulmonata</taxon>
        <taxon>Sacoglossa</taxon>
        <taxon>Placobranchoidea</taxon>
        <taxon>Plakobranchidae</taxon>
        <taxon>Elysia</taxon>
    </lineage>
</organism>
<name>A0AAE0ZGM3_9GAST</name>
<accession>A0AAE0ZGM3</accession>
<comment type="caution">
    <text evidence="2">The sequence shown here is derived from an EMBL/GenBank/DDBJ whole genome shotgun (WGS) entry which is preliminary data.</text>
</comment>
<feature type="region of interest" description="Disordered" evidence="1">
    <location>
        <begin position="39"/>
        <end position="64"/>
    </location>
</feature>
<keyword evidence="3" id="KW-1185">Reference proteome</keyword>
<dbReference type="AlphaFoldDB" id="A0AAE0ZGM3"/>
<reference evidence="2" key="1">
    <citation type="journal article" date="2023" name="G3 (Bethesda)">
        <title>A reference genome for the long-term kleptoplast-retaining sea slug Elysia crispata morphotype clarki.</title>
        <authorList>
            <person name="Eastman K.E."/>
            <person name="Pendleton A.L."/>
            <person name="Shaikh M.A."/>
            <person name="Suttiyut T."/>
            <person name="Ogas R."/>
            <person name="Tomko P."/>
            <person name="Gavelis G."/>
            <person name="Widhalm J.R."/>
            <person name="Wisecaver J.H."/>
        </authorList>
    </citation>
    <scope>NUCLEOTIDE SEQUENCE</scope>
    <source>
        <strain evidence="2">ECLA1</strain>
    </source>
</reference>
<protein>
    <submittedName>
        <fullName evidence="2">Uncharacterized protein</fullName>
    </submittedName>
</protein>
<dbReference type="Proteomes" id="UP001283361">
    <property type="component" value="Unassembled WGS sequence"/>
</dbReference>
<gene>
    <name evidence="2" type="ORF">RRG08_020488</name>
</gene>
<evidence type="ECO:0000313" key="2">
    <source>
        <dbReference type="EMBL" id="KAK3768980.1"/>
    </source>
</evidence>